<dbReference type="CDD" id="cd15798">
    <property type="entry name" value="PMEI-like_3"/>
    <property type="match status" value="1"/>
</dbReference>
<dbReference type="PANTHER" id="PTHR31707">
    <property type="entry name" value="PECTINESTERASE"/>
    <property type="match status" value="1"/>
</dbReference>
<evidence type="ECO:0000256" key="1">
    <source>
        <dbReference type="ARBA" id="ARBA00005184"/>
    </source>
</evidence>
<sequence>MLLLLLGCASLSFAAMDDYQKNVQTQCSFTRYPELCLDTLKGLGSGNQQIDFMSALVSKTISETKLPSSYFTNLISSNLEVQETKHANSIIEYCQDLMSMSIRRLEQSLLALKISSKTKKQDIQTWISAALTFQQTCKDSADIIGPSMEQISKKMDYLSRLGSNPLTLVNRMTGNVQNETNQKRDFPSWLTRRHRRLLQASKIEANAVVAKDGTGDYRTISEAINAASGGRFVIYVKAGVYNEKIRTSKDDITLIGDGKYSTIITGDGSAAGGYETHETATFSIEGDRFIARDIGFQNKAGPNGQQAVALYVNSDKAVFFRCSMDGYQDTVYAFALRQFYRDCDIYGTIDFIFGNAAAVFQACQLVLRHPRKGASFNTILANARSDPGQKTGFSVQNCQITVSSDFSPVKHDYDSYLGRPWKAYSRSVVMQSTLDDAISSRGWVEWPGQESSRTKTLYFAEFANKGPGAETSGRVTWPGFHVIGADEAAEFTVSNFIAGTSWLPSTGATFTPGL</sequence>
<dbReference type="PROSITE" id="PS00503">
    <property type="entry name" value="PECTINESTERASE_2"/>
    <property type="match status" value="1"/>
</dbReference>
<organism evidence="9 10">
    <name type="scientific">Rubroshorea leprosula</name>
    <dbReference type="NCBI Taxonomy" id="152421"/>
    <lineage>
        <taxon>Eukaryota</taxon>
        <taxon>Viridiplantae</taxon>
        <taxon>Streptophyta</taxon>
        <taxon>Embryophyta</taxon>
        <taxon>Tracheophyta</taxon>
        <taxon>Spermatophyta</taxon>
        <taxon>Magnoliopsida</taxon>
        <taxon>eudicotyledons</taxon>
        <taxon>Gunneridae</taxon>
        <taxon>Pentapetalae</taxon>
        <taxon>rosids</taxon>
        <taxon>malvids</taxon>
        <taxon>Malvales</taxon>
        <taxon>Dipterocarpaceae</taxon>
        <taxon>Rubroshorea</taxon>
    </lineage>
</organism>
<dbReference type="GO" id="GO:0030599">
    <property type="term" value="F:pectinesterase activity"/>
    <property type="evidence" value="ECO:0007669"/>
    <property type="project" value="UniProtKB-UniRule"/>
</dbReference>
<dbReference type="GO" id="GO:0004857">
    <property type="term" value="F:enzyme inhibitor activity"/>
    <property type="evidence" value="ECO:0007669"/>
    <property type="project" value="InterPro"/>
</dbReference>
<evidence type="ECO:0000256" key="6">
    <source>
        <dbReference type="PROSITE-ProRule" id="PRU10040"/>
    </source>
</evidence>
<dbReference type="SUPFAM" id="SSF51126">
    <property type="entry name" value="Pectin lyase-like"/>
    <property type="match status" value="1"/>
</dbReference>
<dbReference type="GO" id="GO:0045490">
    <property type="term" value="P:pectin catabolic process"/>
    <property type="evidence" value="ECO:0007669"/>
    <property type="project" value="UniProtKB-UniRule"/>
</dbReference>
<dbReference type="Proteomes" id="UP001054252">
    <property type="component" value="Unassembled WGS sequence"/>
</dbReference>
<evidence type="ECO:0000256" key="3">
    <source>
        <dbReference type="ARBA" id="ARBA00007786"/>
    </source>
</evidence>
<dbReference type="InterPro" id="IPR035513">
    <property type="entry name" value="Invertase/methylesterase_inhib"/>
</dbReference>
<comment type="catalytic activity">
    <reaction evidence="7">
        <text>[(1-&gt;4)-alpha-D-galacturonosyl methyl ester](n) + n H2O = [(1-&gt;4)-alpha-D-galacturonosyl](n) + n methanol + n H(+)</text>
        <dbReference type="Rhea" id="RHEA:22380"/>
        <dbReference type="Rhea" id="RHEA-COMP:14570"/>
        <dbReference type="Rhea" id="RHEA-COMP:14573"/>
        <dbReference type="ChEBI" id="CHEBI:15377"/>
        <dbReference type="ChEBI" id="CHEBI:15378"/>
        <dbReference type="ChEBI" id="CHEBI:17790"/>
        <dbReference type="ChEBI" id="CHEBI:140522"/>
        <dbReference type="ChEBI" id="CHEBI:140523"/>
        <dbReference type="EC" id="3.1.1.11"/>
    </reaction>
</comment>
<evidence type="ECO:0000313" key="9">
    <source>
        <dbReference type="EMBL" id="GKV03747.1"/>
    </source>
</evidence>
<name>A0AAV5IYF8_9ROSI</name>
<dbReference type="Gene3D" id="2.160.20.10">
    <property type="entry name" value="Single-stranded right-handed beta-helix, Pectin lyase-like"/>
    <property type="match status" value="1"/>
</dbReference>
<keyword evidence="4 7" id="KW-0378">Hydrolase</keyword>
<dbReference type="AlphaFoldDB" id="A0AAV5IYF8"/>
<dbReference type="FunFam" id="2.160.20.10:FF:000001">
    <property type="entry name" value="Pectinesterase"/>
    <property type="match status" value="1"/>
</dbReference>
<dbReference type="Pfam" id="PF01095">
    <property type="entry name" value="Pectinesterase"/>
    <property type="match status" value="1"/>
</dbReference>
<dbReference type="EMBL" id="BPVZ01000020">
    <property type="protein sequence ID" value="GKV03747.1"/>
    <property type="molecule type" value="Genomic_DNA"/>
</dbReference>
<feature type="domain" description="Pectinesterase inhibitor" evidence="8">
    <location>
        <begin position="18"/>
        <end position="168"/>
    </location>
</feature>
<dbReference type="InterPro" id="IPR006501">
    <property type="entry name" value="Pectinesterase_inhib_dom"/>
</dbReference>
<dbReference type="SMART" id="SM00856">
    <property type="entry name" value="PMEI"/>
    <property type="match status" value="1"/>
</dbReference>
<feature type="active site" evidence="6">
    <location>
        <position position="350"/>
    </location>
</feature>
<evidence type="ECO:0000256" key="5">
    <source>
        <dbReference type="ARBA" id="ARBA00023085"/>
    </source>
</evidence>
<dbReference type="InterPro" id="IPR000070">
    <property type="entry name" value="Pectinesterase_cat"/>
</dbReference>
<dbReference type="InterPro" id="IPR012334">
    <property type="entry name" value="Pectin_lyas_fold"/>
</dbReference>
<evidence type="ECO:0000256" key="7">
    <source>
        <dbReference type="RuleBase" id="RU000589"/>
    </source>
</evidence>
<dbReference type="InterPro" id="IPR011050">
    <property type="entry name" value="Pectin_lyase_fold/virulence"/>
</dbReference>
<comment type="similarity">
    <text evidence="2">In the N-terminal section; belongs to the PMEI family.</text>
</comment>
<dbReference type="GO" id="GO:0042545">
    <property type="term" value="P:cell wall modification"/>
    <property type="evidence" value="ECO:0007669"/>
    <property type="project" value="UniProtKB-UniRule"/>
</dbReference>
<dbReference type="EC" id="3.1.1.11" evidence="7"/>
<dbReference type="NCBIfam" id="TIGR01614">
    <property type="entry name" value="PME_inhib"/>
    <property type="match status" value="1"/>
</dbReference>
<dbReference type="SUPFAM" id="SSF101148">
    <property type="entry name" value="Plant invertase/pectin methylesterase inhibitor"/>
    <property type="match status" value="1"/>
</dbReference>
<dbReference type="Gene3D" id="1.20.140.40">
    <property type="entry name" value="Invertase/pectin methylesterase inhibitor family protein"/>
    <property type="match status" value="1"/>
</dbReference>
<comment type="pathway">
    <text evidence="1 7">Glycan metabolism; pectin degradation; 2-dehydro-3-deoxy-D-gluconate from pectin: step 1/5.</text>
</comment>
<keyword evidence="5 7" id="KW-0063">Aspartyl esterase</keyword>
<dbReference type="Pfam" id="PF04043">
    <property type="entry name" value="PMEI"/>
    <property type="match status" value="1"/>
</dbReference>
<dbReference type="FunFam" id="1.20.140.40:FF:000024">
    <property type="entry name" value="Pectinesterase"/>
    <property type="match status" value="1"/>
</dbReference>
<evidence type="ECO:0000256" key="2">
    <source>
        <dbReference type="ARBA" id="ARBA00006027"/>
    </source>
</evidence>
<evidence type="ECO:0000313" key="10">
    <source>
        <dbReference type="Proteomes" id="UP001054252"/>
    </source>
</evidence>
<keyword evidence="10" id="KW-1185">Reference proteome</keyword>
<comment type="caution">
    <text evidence="9">The sequence shown here is derived from an EMBL/GenBank/DDBJ whole genome shotgun (WGS) entry which is preliminary data.</text>
</comment>
<evidence type="ECO:0000256" key="4">
    <source>
        <dbReference type="ARBA" id="ARBA00022801"/>
    </source>
</evidence>
<dbReference type="InterPro" id="IPR033131">
    <property type="entry name" value="Pectinesterase_Asp_AS"/>
</dbReference>
<reference evidence="9 10" key="1">
    <citation type="journal article" date="2021" name="Commun. Biol.">
        <title>The genome of Shorea leprosula (Dipterocarpaceae) highlights the ecological relevance of drought in aseasonal tropical rainforests.</title>
        <authorList>
            <person name="Ng K.K.S."/>
            <person name="Kobayashi M.J."/>
            <person name="Fawcett J.A."/>
            <person name="Hatakeyama M."/>
            <person name="Paape T."/>
            <person name="Ng C.H."/>
            <person name="Ang C.C."/>
            <person name="Tnah L.H."/>
            <person name="Lee C.T."/>
            <person name="Nishiyama T."/>
            <person name="Sese J."/>
            <person name="O'Brien M.J."/>
            <person name="Copetti D."/>
            <person name="Mohd Noor M.I."/>
            <person name="Ong R.C."/>
            <person name="Putra M."/>
            <person name="Sireger I.Z."/>
            <person name="Indrioko S."/>
            <person name="Kosugi Y."/>
            <person name="Izuno A."/>
            <person name="Isagi Y."/>
            <person name="Lee S.L."/>
            <person name="Shimizu K.K."/>
        </authorList>
    </citation>
    <scope>NUCLEOTIDE SEQUENCE [LARGE SCALE GENOMIC DNA]</scope>
    <source>
        <strain evidence="9">214</strain>
    </source>
</reference>
<comment type="similarity">
    <text evidence="3">In the C-terminal section; belongs to the pectinesterase family.</text>
</comment>
<proteinExistence type="inferred from homology"/>
<accession>A0AAV5IYF8</accession>
<evidence type="ECO:0000259" key="8">
    <source>
        <dbReference type="SMART" id="SM00856"/>
    </source>
</evidence>
<gene>
    <name evidence="9" type="ORF">SLEP1_g15996</name>
</gene>
<protein>
    <recommendedName>
        <fullName evidence="7">Pectinesterase</fullName>
        <ecNumber evidence="7">3.1.1.11</ecNumber>
    </recommendedName>
</protein>